<dbReference type="AlphaFoldDB" id="A0AAU9INZ1"/>
<feature type="transmembrane region" description="Helical" evidence="2">
    <location>
        <begin position="84"/>
        <end position="101"/>
    </location>
</feature>
<evidence type="ECO:0000256" key="1">
    <source>
        <dbReference type="SAM" id="MobiDB-lite"/>
    </source>
</evidence>
<organism evidence="3 4">
    <name type="scientific">Blepharisma stoltei</name>
    <dbReference type="NCBI Taxonomy" id="1481888"/>
    <lineage>
        <taxon>Eukaryota</taxon>
        <taxon>Sar</taxon>
        <taxon>Alveolata</taxon>
        <taxon>Ciliophora</taxon>
        <taxon>Postciliodesmatophora</taxon>
        <taxon>Heterotrichea</taxon>
        <taxon>Heterotrichida</taxon>
        <taxon>Blepharismidae</taxon>
        <taxon>Blepharisma</taxon>
    </lineage>
</organism>
<keyword evidence="4" id="KW-1185">Reference proteome</keyword>
<dbReference type="EMBL" id="CAJZBQ010000013">
    <property type="protein sequence ID" value="CAG9315223.1"/>
    <property type="molecule type" value="Genomic_DNA"/>
</dbReference>
<keyword evidence="2" id="KW-0812">Transmembrane</keyword>
<name>A0AAU9INZ1_9CILI</name>
<feature type="transmembrane region" description="Helical" evidence="2">
    <location>
        <begin position="53"/>
        <end position="72"/>
    </location>
</feature>
<proteinExistence type="predicted"/>
<evidence type="ECO:0000256" key="2">
    <source>
        <dbReference type="SAM" id="Phobius"/>
    </source>
</evidence>
<dbReference type="Proteomes" id="UP001162131">
    <property type="component" value="Unassembled WGS sequence"/>
</dbReference>
<keyword evidence="2" id="KW-1133">Transmembrane helix</keyword>
<comment type="caution">
    <text evidence="3">The sequence shown here is derived from an EMBL/GenBank/DDBJ whole genome shotgun (WGS) entry which is preliminary data.</text>
</comment>
<reference evidence="3" key="1">
    <citation type="submission" date="2021-09" db="EMBL/GenBank/DDBJ databases">
        <authorList>
            <consortium name="AG Swart"/>
            <person name="Singh M."/>
            <person name="Singh A."/>
            <person name="Seah K."/>
            <person name="Emmerich C."/>
        </authorList>
    </citation>
    <scope>NUCLEOTIDE SEQUENCE</scope>
    <source>
        <strain evidence="3">ATCC30299</strain>
    </source>
</reference>
<feature type="transmembrane region" description="Helical" evidence="2">
    <location>
        <begin position="136"/>
        <end position="160"/>
    </location>
</feature>
<accession>A0AAU9INZ1</accession>
<keyword evidence="2" id="KW-0472">Membrane</keyword>
<feature type="transmembrane region" description="Helical" evidence="2">
    <location>
        <begin position="21"/>
        <end position="47"/>
    </location>
</feature>
<evidence type="ECO:0000313" key="4">
    <source>
        <dbReference type="Proteomes" id="UP001162131"/>
    </source>
</evidence>
<sequence>MKDFRRSITNLQLRLVINWEINVSRVVSVIEVFIEVILGILLIAIGTTLQVELVVLSELLAFAIAAPSAFYIKMPDYNKVRLCFGAEIIGLLGSIIMIVFADTWLNASNAFCDEIFTYSSDSSSESSCKQLMTARYMMVSALSIQITSRFVCSIFIALAIRRYIKTHELSELLKEERKRKRAEALRQREERDRRIKEEKRRDLREKIEKMKKEEEAKLNEKLPSPIIKKV</sequence>
<gene>
    <name evidence="3" type="ORF">BSTOLATCC_MIC12997</name>
</gene>
<evidence type="ECO:0000313" key="3">
    <source>
        <dbReference type="EMBL" id="CAG9315223.1"/>
    </source>
</evidence>
<feature type="region of interest" description="Disordered" evidence="1">
    <location>
        <begin position="181"/>
        <end position="202"/>
    </location>
</feature>
<protein>
    <submittedName>
        <fullName evidence="3">Uncharacterized protein</fullName>
    </submittedName>
</protein>